<dbReference type="Proteomes" id="UP000478052">
    <property type="component" value="Unassembled WGS sequence"/>
</dbReference>
<accession>A0A6G0VYA1</accession>
<name>A0A6G0VYA1_APHCR</name>
<evidence type="ECO:0000256" key="1">
    <source>
        <dbReference type="SAM" id="MobiDB-lite"/>
    </source>
</evidence>
<evidence type="ECO:0000313" key="2">
    <source>
        <dbReference type="EMBL" id="KAF0712335.1"/>
    </source>
</evidence>
<dbReference type="EMBL" id="VUJU01010960">
    <property type="protein sequence ID" value="KAF0712335.1"/>
    <property type="molecule type" value="Genomic_DNA"/>
</dbReference>
<dbReference type="OrthoDB" id="6363432at2759"/>
<proteinExistence type="predicted"/>
<protein>
    <submittedName>
        <fullName evidence="2">Mediator of RNA polymerase II transcription subunit 15-like</fullName>
    </submittedName>
</protein>
<sequence>IGGQTYSANHISENYAKQKACQQFFHDMLAKEINNQSESPEMKLGENSNPKGSHSDFPWSHFASLAMDNLINQWAVKPVVT</sequence>
<keyword evidence="3" id="KW-1185">Reference proteome</keyword>
<evidence type="ECO:0000313" key="3">
    <source>
        <dbReference type="Proteomes" id="UP000478052"/>
    </source>
</evidence>
<feature type="non-terminal residue" evidence="2">
    <location>
        <position position="1"/>
    </location>
</feature>
<comment type="caution">
    <text evidence="2">The sequence shown here is derived from an EMBL/GenBank/DDBJ whole genome shotgun (WGS) entry which is preliminary data.</text>
</comment>
<organism evidence="2 3">
    <name type="scientific">Aphis craccivora</name>
    <name type="common">Cowpea aphid</name>
    <dbReference type="NCBI Taxonomy" id="307492"/>
    <lineage>
        <taxon>Eukaryota</taxon>
        <taxon>Metazoa</taxon>
        <taxon>Ecdysozoa</taxon>
        <taxon>Arthropoda</taxon>
        <taxon>Hexapoda</taxon>
        <taxon>Insecta</taxon>
        <taxon>Pterygota</taxon>
        <taxon>Neoptera</taxon>
        <taxon>Paraneoptera</taxon>
        <taxon>Hemiptera</taxon>
        <taxon>Sternorrhyncha</taxon>
        <taxon>Aphidomorpha</taxon>
        <taxon>Aphidoidea</taxon>
        <taxon>Aphididae</taxon>
        <taxon>Aphidini</taxon>
        <taxon>Aphis</taxon>
        <taxon>Aphis</taxon>
    </lineage>
</organism>
<reference evidence="2 3" key="1">
    <citation type="submission" date="2019-08" db="EMBL/GenBank/DDBJ databases">
        <title>Whole genome of Aphis craccivora.</title>
        <authorList>
            <person name="Voronova N.V."/>
            <person name="Shulinski R.S."/>
            <person name="Bandarenka Y.V."/>
            <person name="Zhorov D.G."/>
            <person name="Warner D."/>
        </authorList>
    </citation>
    <scope>NUCLEOTIDE SEQUENCE [LARGE SCALE GENOMIC DNA]</scope>
    <source>
        <strain evidence="2">180601</strain>
        <tissue evidence="2">Whole Body</tissue>
    </source>
</reference>
<feature type="region of interest" description="Disordered" evidence="1">
    <location>
        <begin position="35"/>
        <end position="55"/>
    </location>
</feature>
<dbReference type="AlphaFoldDB" id="A0A6G0VYA1"/>
<gene>
    <name evidence="2" type="ORF">FWK35_00029864</name>
</gene>